<organism evidence="3 4">
    <name type="scientific">Dictyostelium discoideum</name>
    <name type="common">Social amoeba</name>
    <dbReference type="NCBI Taxonomy" id="44689"/>
    <lineage>
        <taxon>Eukaryota</taxon>
        <taxon>Amoebozoa</taxon>
        <taxon>Evosea</taxon>
        <taxon>Eumycetozoa</taxon>
        <taxon>Dictyostelia</taxon>
        <taxon>Dictyosteliales</taxon>
        <taxon>Dictyosteliaceae</taxon>
        <taxon>Dictyostelium</taxon>
    </lineage>
</organism>
<dbReference type="InterPro" id="IPR050534">
    <property type="entry name" value="Coronavir_polyprotein_1ab"/>
</dbReference>
<dbReference type="SMR" id="Q54FC2"/>
<evidence type="ECO:0000313" key="3">
    <source>
        <dbReference type="EMBL" id="EAL61915.1"/>
    </source>
</evidence>
<dbReference type="eggNOG" id="KOG1803">
    <property type="taxonomic scope" value="Eukaryota"/>
</dbReference>
<protein>
    <recommendedName>
        <fullName evidence="2">DNA2/NAM7 helicase helicase domain-containing protein</fullName>
    </recommendedName>
</protein>
<gene>
    <name evidence="3" type="ORF">DDB_G0290969</name>
</gene>
<dbReference type="GO" id="GO:0004386">
    <property type="term" value="F:helicase activity"/>
    <property type="evidence" value="ECO:0007669"/>
    <property type="project" value="InterPro"/>
</dbReference>
<dbReference type="InParanoid" id="Q54FC2"/>
<proteinExistence type="predicted"/>
<evidence type="ECO:0000313" key="4">
    <source>
        <dbReference type="Proteomes" id="UP000002195"/>
    </source>
</evidence>
<dbReference type="VEuPathDB" id="AmoebaDB:DDB_G0290969"/>
<dbReference type="PANTHER" id="PTHR43788:SF8">
    <property type="entry name" value="DNA-BINDING PROTEIN SMUBP-2"/>
    <property type="match status" value="1"/>
</dbReference>
<name>Q54FC2_DICDI</name>
<dbReference type="InterPro" id="IPR041677">
    <property type="entry name" value="DNA2/NAM7_AAA_11"/>
</dbReference>
<dbReference type="PANTHER" id="PTHR43788">
    <property type="entry name" value="DNA2/NAM7 HELICASE FAMILY MEMBER"/>
    <property type="match status" value="1"/>
</dbReference>
<dbReference type="AlphaFoldDB" id="Q54FC2"/>
<dbReference type="Gene3D" id="3.40.50.300">
    <property type="entry name" value="P-loop containing nucleotide triphosphate hydrolases"/>
    <property type="match status" value="1"/>
</dbReference>
<dbReference type="Proteomes" id="UP000002195">
    <property type="component" value="Unassembled WGS sequence"/>
</dbReference>
<dbReference type="PaxDb" id="44689-DDB0189174"/>
<dbReference type="KEGG" id="ddi:DDB_G0290969"/>
<evidence type="ECO:0000259" key="2">
    <source>
        <dbReference type="Pfam" id="PF13086"/>
    </source>
</evidence>
<reference evidence="3 4" key="1">
    <citation type="journal article" date="2005" name="Nature">
        <title>The genome of the social amoeba Dictyostelium discoideum.</title>
        <authorList>
            <consortium name="The Dictyostelium discoideum Sequencing Consortium"/>
            <person name="Eichinger L."/>
            <person name="Pachebat J.A."/>
            <person name="Glockner G."/>
            <person name="Rajandream M.A."/>
            <person name="Sucgang R."/>
            <person name="Berriman M."/>
            <person name="Song J."/>
            <person name="Olsen R."/>
            <person name="Szafranski K."/>
            <person name="Xu Q."/>
            <person name="Tunggal B."/>
            <person name="Kummerfeld S."/>
            <person name="Madera M."/>
            <person name="Konfortov B.A."/>
            <person name="Rivero F."/>
            <person name="Bankier A.T."/>
            <person name="Lehmann R."/>
            <person name="Hamlin N."/>
            <person name="Davies R."/>
            <person name="Gaudet P."/>
            <person name="Fey P."/>
            <person name="Pilcher K."/>
            <person name="Chen G."/>
            <person name="Saunders D."/>
            <person name="Sodergren E."/>
            <person name="Davis P."/>
            <person name="Kerhornou A."/>
            <person name="Nie X."/>
            <person name="Hall N."/>
            <person name="Anjard C."/>
            <person name="Hemphill L."/>
            <person name="Bason N."/>
            <person name="Farbrother P."/>
            <person name="Desany B."/>
            <person name="Just E."/>
            <person name="Morio T."/>
            <person name="Rost R."/>
            <person name="Churcher C."/>
            <person name="Cooper J."/>
            <person name="Haydock S."/>
            <person name="van Driessche N."/>
            <person name="Cronin A."/>
            <person name="Goodhead I."/>
            <person name="Muzny D."/>
            <person name="Mourier T."/>
            <person name="Pain A."/>
            <person name="Lu M."/>
            <person name="Harper D."/>
            <person name="Lindsay R."/>
            <person name="Hauser H."/>
            <person name="James K."/>
            <person name="Quiles M."/>
            <person name="Madan Babu M."/>
            <person name="Saito T."/>
            <person name="Buchrieser C."/>
            <person name="Wardroper A."/>
            <person name="Felder M."/>
            <person name="Thangavelu M."/>
            <person name="Johnson D."/>
            <person name="Knights A."/>
            <person name="Loulseged H."/>
            <person name="Mungall K."/>
            <person name="Oliver K."/>
            <person name="Price C."/>
            <person name="Quail M.A."/>
            <person name="Urushihara H."/>
            <person name="Hernandez J."/>
            <person name="Rabbinowitsch E."/>
            <person name="Steffen D."/>
            <person name="Sanders M."/>
            <person name="Ma J."/>
            <person name="Kohara Y."/>
            <person name="Sharp S."/>
            <person name="Simmonds M."/>
            <person name="Spiegler S."/>
            <person name="Tivey A."/>
            <person name="Sugano S."/>
            <person name="White B."/>
            <person name="Walker D."/>
            <person name="Woodward J."/>
            <person name="Winckler T."/>
            <person name="Tanaka Y."/>
            <person name="Shaulsky G."/>
            <person name="Schleicher M."/>
            <person name="Weinstock G."/>
            <person name="Rosenthal A."/>
            <person name="Cox E.C."/>
            <person name="Chisholm R.L."/>
            <person name="Gibbs R."/>
            <person name="Loomis W.F."/>
            <person name="Platzer M."/>
            <person name="Kay R.R."/>
            <person name="Williams J."/>
            <person name="Dear P.H."/>
            <person name="Noegel A.A."/>
            <person name="Barrell B."/>
            <person name="Kuspa A."/>
        </authorList>
    </citation>
    <scope>NUCLEOTIDE SEQUENCE [LARGE SCALE GENOMIC DNA]</scope>
    <source>
        <strain evidence="3 4">AX4</strain>
    </source>
</reference>
<feature type="coiled-coil region" evidence="1">
    <location>
        <begin position="307"/>
        <end position="334"/>
    </location>
</feature>
<keyword evidence="4" id="KW-1185">Reference proteome</keyword>
<dbReference type="EMBL" id="AAFI02000174">
    <property type="protein sequence ID" value="EAL61915.1"/>
    <property type="molecule type" value="Genomic_DNA"/>
</dbReference>
<dbReference type="Pfam" id="PF13086">
    <property type="entry name" value="AAA_11"/>
    <property type="match status" value="1"/>
</dbReference>
<comment type="caution">
    <text evidence="3">The sequence shown here is derived from an EMBL/GenBank/DDBJ whole genome shotgun (WGS) entry which is preliminary data.</text>
</comment>
<sequence>MKNEQSIDGEKGDQIINSQMIINNVLIDGRSTGLLGRVFLKFVMENGGDLQFENDCEFQIGDSVGVRFQSSKPNKMINYQLFGEIYKIKSNKIIISIDCDDPTLFSSFGQPYKWVQEDYSFIKFSIDKINFNENQNKILKETLESLNGVNGYEKYKSLFEDDNNNDNICTTKDQFKNSEIILKDLENNIINNNQDIIKINNSNNTCKVKTITDIIKHLIKSNDKNKILVYSSSNESIDFICNSLYDDKNNNNNNNELITKIGSPSEIKNISLEYKIKHSEGGKSIKQIKQDIIELANNTLDSKKSDINSSISKITSLKKDLNKLEKSLINKTINESRIILSSSNINSLDKFLKDKNDFDWVIIDESNLILDKTCLVPILKGKKLIVISDYHN</sequence>
<feature type="domain" description="DNA2/NAM7 helicase helicase" evidence="2">
    <location>
        <begin position="194"/>
        <end position="389"/>
    </location>
</feature>
<dbReference type="OMA" id="FENDCEF"/>
<dbReference type="InterPro" id="IPR027417">
    <property type="entry name" value="P-loop_NTPase"/>
</dbReference>
<accession>Q54FC2</accession>
<dbReference type="dictyBase" id="DDB_G0290969"/>
<dbReference type="RefSeq" id="XP_635415.1">
    <property type="nucleotide sequence ID" value="XM_630323.1"/>
</dbReference>
<evidence type="ECO:0000256" key="1">
    <source>
        <dbReference type="SAM" id="Coils"/>
    </source>
</evidence>
<dbReference type="STRING" id="44689.Q54FC2"/>
<dbReference type="GeneID" id="8627916"/>
<keyword evidence="1" id="KW-0175">Coiled coil</keyword>
<dbReference type="Gene3D" id="2.40.30.270">
    <property type="match status" value="1"/>
</dbReference>
<dbReference type="HOGENOM" id="CLU_704804_0_0_1"/>